<evidence type="ECO:0000313" key="3">
    <source>
        <dbReference type="EMBL" id="TNJ42851.1"/>
    </source>
</evidence>
<dbReference type="Pfam" id="PF01497">
    <property type="entry name" value="Peripla_BP_2"/>
    <property type="match status" value="1"/>
</dbReference>
<dbReference type="Gene3D" id="3.40.50.1980">
    <property type="entry name" value="Nitrogenase molybdenum iron protein domain"/>
    <property type="match status" value="2"/>
</dbReference>
<organism evidence="3 4">
    <name type="scientific">Allotamlana fucoidanivorans</name>
    <dbReference type="NCBI Taxonomy" id="2583814"/>
    <lineage>
        <taxon>Bacteria</taxon>
        <taxon>Pseudomonadati</taxon>
        <taxon>Bacteroidota</taxon>
        <taxon>Flavobacteriia</taxon>
        <taxon>Flavobacteriales</taxon>
        <taxon>Flavobacteriaceae</taxon>
        <taxon>Allotamlana</taxon>
    </lineage>
</organism>
<comment type="caution">
    <text evidence="3">The sequence shown here is derived from an EMBL/GenBank/DDBJ whole genome shotgun (WGS) entry which is preliminary data.</text>
</comment>
<dbReference type="Proteomes" id="UP000308713">
    <property type="component" value="Unassembled WGS sequence"/>
</dbReference>
<dbReference type="AlphaFoldDB" id="A0A5C4SGY0"/>
<evidence type="ECO:0000256" key="1">
    <source>
        <dbReference type="ARBA" id="ARBA00022729"/>
    </source>
</evidence>
<evidence type="ECO:0000259" key="2">
    <source>
        <dbReference type="PROSITE" id="PS50983"/>
    </source>
</evidence>
<dbReference type="PANTHER" id="PTHR30535:SF35">
    <property type="entry name" value="PERIPLASMIC BINDING PROTEIN"/>
    <property type="match status" value="1"/>
</dbReference>
<dbReference type="RefSeq" id="WP_139698144.1">
    <property type="nucleotide sequence ID" value="NZ_CP074074.1"/>
</dbReference>
<evidence type="ECO:0000313" key="4">
    <source>
        <dbReference type="Proteomes" id="UP000308713"/>
    </source>
</evidence>
<keyword evidence="4" id="KW-1185">Reference proteome</keyword>
<dbReference type="InterPro" id="IPR050902">
    <property type="entry name" value="ABC_Transporter_SBP"/>
</dbReference>
<sequence length="269" mass="31177">MKGYTDQLQRTLFLQETPRRIVSLVPSQTELLCDLGLESALVGVTKFCVHPSHIRKLVKVVGGTKQIHIEKIKGLKPDIIVCNKEENTKDIVAACQAICPVHVSDIYNIQGSLQLISQYGVIFKVQDKAESMIAKLKQELEDFQLFIKDKPQYRVAYFIWKAPWMVAANTTFIQYLLELNNFENIYKHLNRYPEIKVEEVNKEEQVDFVLLSSEPYPFNKTHEAEFGRYYPNSTIVLVDGEMFSWYGSRLTKAFQYFKKLRLSIQINQA</sequence>
<proteinExistence type="predicted"/>
<protein>
    <submittedName>
        <fullName evidence="3">Cobalamin-binding protein</fullName>
    </submittedName>
</protein>
<accession>A0A5C4SGY0</accession>
<dbReference type="OrthoDB" id="9816357at2"/>
<dbReference type="SUPFAM" id="SSF53807">
    <property type="entry name" value="Helical backbone' metal receptor"/>
    <property type="match status" value="1"/>
</dbReference>
<dbReference type="InterPro" id="IPR054828">
    <property type="entry name" value="Vit_B12_bind_prot"/>
</dbReference>
<dbReference type="InterPro" id="IPR002491">
    <property type="entry name" value="ABC_transptr_periplasmic_BD"/>
</dbReference>
<dbReference type="PANTHER" id="PTHR30535">
    <property type="entry name" value="VITAMIN B12-BINDING PROTEIN"/>
    <property type="match status" value="1"/>
</dbReference>
<reference evidence="3 4" key="1">
    <citation type="submission" date="2019-05" db="EMBL/GenBank/DDBJ databases">
        <title>Tamlana fucoidanivorans sp. nov., isolated from the surface of algae collected from Fujian province in China.</title>
        <authorList>
            <person name="Li J."/>
        </authorList>
    </citation>
    <scope>NUCLEOTIDE SEQUENCE [LARGE SCALE GENOMIC DNA]</scope>
    <source>
        <strain evidence="3 4">CW2-9</strain>
    </source>
</reference>
<dbReference type="PROSITE" id="PS50983">
    <property type="entry name" value="FE_B12_PBP"/>
    <property type="match status" value="1"/>
</dbReference>
<gene>
    <name evidence="3" type="ORF">FGF67_12750</name>
</gene>
<keyword evidence="1" id="KW-0732">Signal</keyword>
<dbReference type="EMBL" id="VDCS01000012">
    <property type="protein sequence ID" value="TNJ42851.1"/>
    <property type="molecule type" value="Genomic_DNA"/>
</dbReference>
<name>A0A5C4SGY0_9FLAO</name>
<dbReference type="NCBIfam" id="NF038402">
    <property type="entry name" value="TroA_like"/>
    <property type="match status" value="1"/>
</dbReference>
<feature type="domain" description="Fe/B12 periplasmic-binding" evidence="2">
    <location>
        <begin position="20"/>
        <end position="269"/>
    </location>
</feature>